<comment type="caution">
    <text evidence="2">The sequence shown here is derived from an EMBL/GenBank/DDBJ whole genome shotgun (WGS) entry which is preliminary data.</text>
</comment>
<evidence type="ECO:0000313" key="1">
    <source>
        <dbReference type="EMBL" id="SFC51040.1"/>
    </source>
</evidence>
<protein>
    <submittedName>
        <fullName evidence="2">Bacillithiol system protein YtxJ</fullName>
    </submittedName>
</protein>
<dbReference type="EMBL" id="FOKU01000012">
    <property type="protein sequence ID" value="SFC51040.1"/>
    <property type="molecule type" value="Genomic_DNA"/>
</dbReference>
<dbReference type="Proteomes" id="UP000184031">
    <property type="component" value="Unassembled WGS sequence"/>
</dbReference>
<dbReference type="EMBL" id="FRAT01000012">
    <property type="protein sequence ID" value="SHL60347.1"/>
    <property type="molecule type" value="Genomic_DNA"/>
</dbReference>
<dbReference type="Proteomes" id="UP000198940">
    <property type="component" value="Unassembled WGS sequence"/>
</dbReference>
<name>A0A1M7BZH3_9FLAO</name>
<organism evidence="2 3">
    <name type="scientific">Flagellimonas taeanensis</name>
    <dbReference type="NCBI Taxonomy" id="1005926"/>
    <lineage>
        <taxon>Bacteria</taxon>
        <taxon>Pseudomonadati</taxon>
        <taxon>Bacteroidota</taxon>
        <taxon>Flavobacteriia</taxon>
        <taxon>Flavobacteriales</taxon>
        <taxon>Flavobacteriaceae</taxon>
        <taxon>Flagellimonas</taxon>
    </lineage>
</organism>
<dbReference type="Gene3D" id="3.40.30.10">
    <property type="entry name" value="Glutaredoxin"/>
    <property type="match status" value="1"/>
</dbReference>
<evidence type="ECO:0000313" key="4">
    <source>
        <dbReference type="Proteomes" id="UP000198940"/>
    </source>
</evidence>
<dbReference type="SUPFAM" id="SSF52833">
    <property type="entry name" value="Thioredoxin-like"/>
    <property type="match status" value="1"/>
</dbReference>
<evidence type="ECO:0000313" key="2">
    <source>
        <dbReference type="EMBL" id="SHL60347.1"/>
    </source>
</evidence>
<accession>A0A1M7BZH3</accession>
<evidence type="ECO:0000313" key="3">
    <source>
        <dbReference type="Proteomes" id="UP000184031"/>
    </source>
</evidence>
<dbReference type="STRING" id="1055723.SAMN05216293_3881"/>
<dbReference type="InterPro" id="IPR036249">
    <property type="entry name" value="Thioredoxin-like_sf"/>
</dbReference>
<dbReference type="NCBIfam" id="TIGR04019">
    <property type="entry name" value="B_thiol_YtxJ"/>
    <property type="match status" value="1"/>
</dbReference>
<gene>
    <name evidence="1" type="ORF">SAMN04487891_112137</name>
    <name evidence="2" type="ORF">SAMN05216293_3881</name>
</gene>
<dbReference type="InterPro" id="IPR022551">
    <property type="entry name" value="BrxC"/>
</dbReference>
<dbReference type="Pfam" id="PF11009">
    <property type="entry name" value="BrxC"/>
    <property type="match status" value="1"/>
</dbReference>
<keyword evidence="4" id="KW-1185">Reference proteome</keyword>
<dbReference type="AlphaFoldDB" id="A0A1M7BZH3"/>
<dbReference type="OrthoDB" id="677051at2"/>
<proteinExistence type="predicted"/>
<sequence>MGIFDSVFGKKQQTETKDTKMPWIFLESMEQLDTIETGSKERPQVIFKHSSTCGISSMVLKMFNGSYDPILDCDLYFLTIQAHRDLSNAIADKFGVRHESPQLLVIKNGKVSFHTSHGAIADLDLKDYL</sequence>
<reference evidence="2 3" key="1">
    <citation type="submission" date="2016-11" db="EMBL/GenBank/DDBJ databases">
        <authorList>
            <person name="Varghese N."/>
            <person name="Submissions S."/>
        </authorList>
    </citation>
    <scope>NUCLEOTIDE SEQUENCE [LARGE SCALE GENOMIC DNA]</scope>
    <source>
        <strain evidence="2 3">CGMCC 1.12174</strain>
        <strain evidence="1 4">DSM 26351</strain>
    </source>
</reference>